<dbReference type="GO" id="GO:0005634">
    <property type="term" value="C:nucleus"/>
    <property type="evidence" value="ECO:0007669"/>
    <property type="project" value="UniProtKB-SubCell"/>
</dbReference>
<evidence type="ECO:0000256" key="6">
    <source>
        <dbReference type="SAM" id="MobiDB-lite"/>
    </source>
</evidence>
<dbReference type="Gramene" id="OGLUM04G05370.1">
    <property type="protein sequence ID" value="OGLUM04G05370.1"/>
    <property type="gene ID" value="OGLUM04G05370"/>
</dbReference>
<evidence type="ECO:0000313" key="9">
    <source>
        <dbReference type="Proteomes" id="UP000026961"/>
    </source>
</evidence>
<feature type="compositionally biased region" description="Basic residues" evidence="6">
    <location>
        <begin position="530"/>
        <end position="540"/>
    </location>
</feature>
<feature type="domain" description="MBD" evidence="7">
    <location>
        <begin position="314"/>
        <end position="395"/>
    </location>
</feature>
<evidence type="ECO:0000256" key="5">
    <source>
        <dbReference type="ARBA" id="ARBA00023242"/>
    </source>
</evidence>
<keyword evidence="3" id="KW-0238">DNA-binding</keyword>
<dbReference type="InterPro" id="IPR016177">
    <property type="entry name" value="DNA-bd_dom_sf"/>
</dbReference>
<accession>A0A0D9ZI59</accession>
<feature type="compositionally biased region" description="Basic and acidic residues" evidence="6">
    <location>
        <begin position="145"/>
        <end position="159"/>
    </location>
</feature>
<dbReference type="eggNOG" id="ENOG502QS50">
    <property type="taxonomic scope" value="Eukaryota"/>
</dbReference>
<dbReference type="SUPFAM" id="SSF54171">
    <property type="entry name" value="DNA-binding domain"/>
    <property type="match status" value="3"/>
</dbReference>
<dbReference type="InterPro" id="IPR001739">
    <property type="entry name" value="Methyl_CpG_DNA-bd"/>
</dbReference>
<evidence type="ECO:0000256" key="1">
    <source>
        <dbReference type="ARBA" id="ARBA00004123"/>
    </source>
</evidence>
<dbReference type="PANTHER" id="PTHR34067">
    <property type="entry name" value="OS04G0193200 PROTEIN"/>
    <property type="match status" value="1"/>
</dbReference>
<feature type="region of interest" description="Disordered" evidence="6">
    <location>
        <begin position="1"/>
        <end position="173"/>
    </location>
</feature>
<keyword evidence="4" id="KW-0804">Transcription</keyword>
<evidence type="ECO:0000256" key="3">
    <source>
        <dbReference type="ARBA" id="ARBA00023125"/>
    </source>
</evidence>
<reference evidence="8" key="1">
    <citation type="submission" date="2015-04" db="UniProtKB">
        <authorList>
            <consortium name="EnsemblPlants"/>
        </authorList>
    </citation>
    <scope>IDENTIFICATION</scope>
</reference>
<protein>
    <recommendedName>
        <fullName evidence="7">MBD domain-containing protein</fullName>
    </recommendedName>
</protein>
<dbReference type="InterPro" id="IPR038945">
    <property type="entry name" value="MBD13-like"/>
</dbReference>
<dbReference type="PROSITE" id="PS50982">
    <property type="entry name" value="MBD"/>
    <property type="match status" value="2"/>
</dbReference>
<feature type="domain" description="MBD" evidence="7">
    <location>
        <begin position="174"/>
        <end position="246"/>
    </location>
</feature>
<proteinExistence type="predicted"/>
<keyword evidence="5" id="KW-0539">Nucleus</keyword>
<evidence type="ECO:0000256" key="2">
    <source>
        <dbReference type="ARBA" id="ARBA00023015"/>
    </source>
</evidence>
<dbReference type="EnsemblPlants" id="OGLUM04G05370.1">
    <property type="protein sequence ID" value="OGLUM04G05370.1"/>
    <property type="gene ID" value="OGLUM04G05370"/>
</dbReference>
<name>A0A0D9ZI59_9ORYZ</name>
<keyword evidence="9" id="KW-1185">Reference proteome</keyword>
<evidence type="ECO:0000313" key="8">
    <source>
        <dbReference type="EnsemblPlants" id="OGLUM04G05370.1"/>
    </source>
</evidence>
<organism evidence="8">
    <name type="scientific">Oryza glumipatula</name>
    <dbReference type="NCBI Taxonomy" id="40148"/>
    <lineage>
        <taxon>Eukaryota</taxon>
        <taxon>Viridiplantae</taxon>
        <taxon>Streptophyta</taxon>
        <taxon>Embryophyta</taxon>
        <taxon>Tracheophyta</taxon>
        <taxon>Spermatophyta</taxon>
        <taxon>Magnoliopsida</taxon>
        <taxon>Liliopsida</taxon>
        <taxon>Poales</taxon>
        <taxon>Poaceae</taxon>
        <taxon>BOP clade</taxon>
        <taxon>Oryzoideae</taxon>
        <taxon>Oryzeae</taxon>
        <taxon>Oryzinae</taxon>
        <taxon>Oryza</taxon>
    </lineage>
</organism>
<feature type="compositionally biased region" description="Polar residues" evidence="6">
    <location>
        <begin position="1"/>
        <end position="22"/>
    </location>
</feature>
<dbReference type="Gene3D" id="3.30.890.10">
    <property type="entry name" value="Methyl-cpg-binding Protein 2, Chain A"/>
    <property type="match status" value="3"/>
</dbReference>
<dbReference type="EnsemblPlants" id="OGLUM04G05370.3">
    <property type="protein sequence ID" value="OGLUM04G05370.3"/>
    <property type="gene ID" value="OGLUM04G05370"/>
</dbReference>
<dbReference type="GO" id="GO:0003677">
    <property type="term" value="F:DNA binding"/>
    <property type="evidence" value="ECO:0007669"/>
    <property type="project" value="UniProtKB-KW"/>
</dbReference>
<evidence type="ECO:0000256" key="4">
    <source>
        <dbReference type="ARBA" id="ARBA00023163"/>
    </source>
</evidence>
<dbReference type="AlphaFoldDB" id="A0A0D9ZI59"/>
<sequence>MPASLSSYQFKPTDRTASSPVQESRESRAPPCRCDGPHHQRPRIETRTDSFLPHTLLSLPVRHPPPPTAERPPRAARPNPPMSTPAGVAPRRSSRLASSAPPLGAGQPSSSPLPRRRRRRASPSGCAREVDNSPPPVVILDDNEMEQHVEAEEMKKQGEESVEANEAEEKDKDAEVLEELPDWLPDGWIMEVRCGDNGNIYRYYTSPVSGYTFSTKMETLHYLFSEMDERVLESQACADDNELHRMHTWLPDGWAIEVRAGGKKMEKMYKFYVHLPTGMRFLSKENVLLYSNEGKISRCDVKGLCDTSSEDNILAMVEFNPDGLPEGWVKEIIFRKCNDGIRKDPYYTDPVSRHVFRTLKSVINYLETGQITKHAYIPRRSVTDMYSFDRCTDLPQSMLKRLKIQGKAKKKSVGASVKGKKLSNGLASNNCMSSGLDPEIGPEERKLGTVKSITKEAVNSDTIKRSRGRPPKILMPTIESTKPEIALVTSEAIKRSRAEGVNSCLIHLSEPNEKMVKSTSAVEPASSNNAKRHGGSPQKKFKHITDITLDCAKSSNKESEHIVTAKKLGIGGGEQVANENTLEHTNMKEHLGVIQDYTSNMKKDKLNLITDPDLHEHKNGKFTEKLACTAVHKFYMRRSSNHTVALKKG</sequence>
<keyword evidence="2" id="KW-0805">Transcription regulation</keyword>
<dbReference type="Gramene" id="OGLUM04G05370.3">
    <property type="protein sequence ID" value="OGLUM04G05370.3"/>
    <property type="gene ID" value="OGLUM04G05370"/>
</dbReference>
<feature type="compositionally biased region" description="Basic and acidic residues" evidence="6">
    <location>
        <begin position="35"/>
        <end position="48"/>
    </location>
</feature>
<dbReference type="PANTHER" id="PTHR34067:SF9">
    <property type="entry name" value="OS04G0266400 PROTEIN"/>
    <property type="match status" value="1"/>
</dbReference>
<dbReference type="STRING" id="40148.A0A0D9ZI59"/>
<dbReference type="Proteomes" id="UP000026961">
    <property type="component" value="Chromosome 4"/>
</dbReference>
<reference evidence="8" key="2">
    <citation type="submission" date="2018-05" db="EMBL/GenBank/DDBJ databases">
        <title>OgluRS3 (Oryza glumaepatula Reference Sequence Version 3).</title>
        <authorList>
            <person name="Zhang J."/>
            <person name="Kudrna D."/>
            <person name="Lee S."/>
            <person name="Talag J."/>
            <person name="Welchert J."/>
            <person name="Wing R.A."/>
        </authorList>
    </citation>
    <scope>NUCLEOTIDE SEQUENCE [LARGE SCALE GENOMIC DNA]</scope>
</reference>
<comment type="subcellular location">
    <subcellularLocation>
        <location evidence="1">Nucleus</location>
    </subcellularLocation>
</comment>
<evidence type="ECO:0000259" key="7">
    <source>
        <dbReference type="PROSITE" id="PS50982"/>
    </source>
</evidence>
<feature type="region of interest" description="Disordered" evidence="6">
    <location>
        <begin position="521"/>
        <end position="540"/>
    </location>
</feature>
<feature type="compositionally biased region" description="Low complexity" evidence="6">
    <location>
        <begin position="89"/>
        <end position="113"/>
    </location>
</feature>